<name>A0ABQ4V824_9MYCO</name>
<dbReference type="Proteomes" id="UP001060504">
    <property type="component" value="Unassembled WGS sequence"/>
</dbReference>
<protein>
    <submittedName>
        <fullName evidence="1">Uncharacterized protein</fullName>
    </submittedName>
</protein>
<evidence type="ECO:0000313" key="2">
    <source>
        <dbReference type="Proteomes" id="UP001060504"/>
    </source>
</evidence>
<evidence type="ECO:0000313" key="1">
    <source>
        <dbReference type="EMBL" id="GJF08675.1"/>
    </source>
</evidence>
<proteinExistence type="predicted"/>
<reference evidence="1 2" key="1">
    <citation type="submission" date="2021-08" db="EMBL/GenBank/DDBJ databases">
        <title>Draft genome sequence of Mycolicibacterium sp. NGTWS1702 strain.</title>
        <authorList>
            <person name="Matsumoto M."/>
            <person name="Tang B.C.C."/>
            <person name="Machida Y."/>
            <person name="Matoyama H."/>
            <person name="Kishihara T."/>
            <person name="Sato S."/>
            <person name="Kondo I."/>
            <person name="Sano M."/>
            <person name="Kato G."/>
        </authorList>
    </citation>
    <scope>NUCLEOTIDE SEQUENCE [LARGE SCALE GENOMIC DNA]</scope>
    <source>
        <strain evidence="1 2">NGTWSNA01</strain>
    </source>
</reference>
<dbReference type="EMBL" id="BPRH01000201">
    <property type="protein sequence ID" value="GJF08675.1"/>
    <property type="molecule type" value="Genomic_DNA"/>
</dbReference>
<accession>A0ABQ4V824</accession>
<comment type="caution">
    <text evidence="1">The sequence shown here is derived from an EMBL/GenBank/DDBJ whole genome shotgun (WGS) entry which is preliminary data.</text>
</comment>
<sequence>MLPAHLHRLRQLADTLNDTARQGTAYLLRGYDARALDIGFQQHQRPHVLNELLIVRSISDQLLKASY</sequence>
<organism evidence="1 2">
    <name type="scientific">Mycolicibacterium cyprinidarum</name>
    <dbReference type="NCBI Taxonomy" id="2860311"/>
    <lineage>
        <taxon>Bacteria</taxon>
        <taxon>Bacillati</taxon>
        <taxon>Actinomycetota</taxon>
        <taxon>Actinomycetes</taxon>
        <taxon>Mycobacteriales</taxon>
        <taxon>Mycobacteriaceae</taxon>
        <taxon>Mycolicibacterium</taxon>
    </lineage>
</organism>
<keyword evidence="2" id="KW-1185">Reference proteome</keyword>
<gene>
    <name evidence="1" type="ORF">NGTWS1702_01760</name>
</gene>